<protein>
    <submittedName>
        <fullName evidence="6">Transmembrane invasion protein</fullName>
    </submittedName>
</protein>
<keyword evidence="4 5" id="KW-0472">Membrane</keyword>
<proteinExistence type="predicted"/>
<dbReference type="Pfam" id="PF13564">
    <property type="entry name" value="DoxX_2"/>
    <property type="match status" value="1"/>
</dbReference>
<dbReference type="Proteomes" id="UP000183810">
    <property type="component" value="Chromosome"/>
</dbReference>
<dbReference type="AlphaFoldDB" id="A0A1J0VRZ0"/>
<dbReference type="KEGG" id="nsl:BOX37_13530"/>
<dbReference type="EMBL" id="CP018082">
    <property type="protein sequence ID" value="APE34798.1"/>
    <property type="molecule type" value="Genomic_DNA"/>
</dbReference>
<evidence type="ECO:0000256" key="4">
    <source>
        <dbReference type="ARBA" id="ARBA00023136"/>
    </source>
</evidence>
<feature type="transmembrane region" description="Helical" evidence="5">
    <location>
        <begin position="52"/>
        <end position="85"/>
    </location>
</feature>
<keyword evidence="7" id="KW-1185">Reference proteome</keyword>
<organism evidence="6 7">
    <name type="scientific">Nocardia mangyaensis</name>
    <dbReference type="NCBI Taxonomy" id="2213200"/>
    <lineage>
        <taxon>Bacteria</taxon>
        <taxon>Bacillati</taxon>
        <taxon>Actinomycetota</taxon>
        <taxon>Actinomycetes</taxon>
        <taxon>Mycobacteriales</taxon>
        <taxon>Nocardiaceae</taxon>
        <taxon>Nocardia</taxon>
    </lineage>
</organism>
<evidence type="ECO:0000256" key="3">
    <source>
        <dbReference type="ARBA" id="ARBA00022989"/>
    </source>
</evidence>
<comment type="subcellular location">
    <subcellularLocation>
        <location evidence="1">Membrane</location>
        <topology evidence="1">Multi-pass membrane protein</topology>
    </subcellularLocation>
</comment>
<reference evidence="6" key="1">
    <citation type="submission" date="2016-11" db="EMBL/GenBank/DDBJ databases">
        <authorList>
            <person name="Jaros S."/>
            <person name="Januszkiewicz K."/>
            <person name="Wedrychowicz H."/>
        </authorList>
    </citation>
    <scope>NUCLEOTIDE SEQUENCE [LARGE SCALE GENOMIC DNA]</scope>
    <source>
        <strain evidence="6">Y48</strain>
    </source>
</reference>
<keyword evidence="3 5" id="KW-1133">Transmembrane helix</keyword>
<evidence type="ECO:0000256" key="2">
    <source>
        <dbReference type="ARBA" id="ARBA00022692"/>
    </source>
</evidence>
<dbReference type="OrthoDB" id="4337053at2"/>
<accession>A0A1J0VRZ0</accession>
<feature type="transmembrane region" description="Helical" evidence="5">
    <location>
        <begin position="92"/>
        <end position="114"/>
    </location>
</feature>
<evidence type="ECO:0000313" key="7">
    <source>
        <dbReference type="Proteomes" id="UP000183810"/>
    </source>
</evidence>
<evidence type="ECO:0000256" key="5">
    <source>
        <dbReference type="SAM" id="Phobius"/>
    </source>
</evidence>
<sequence length="120" mass="12488">MTTALFVATIVCIAANASIAVADYAKAEFVLKNSSEVHLPNRVLPYLATLKLAGAIGLVVGLTVAPWLGVAAGTGLVLFFIGAVVAHIRARVFYNLAFPSLYLLLAVASAAYMLHLTVGS</sequence>
<evidence type="ECO:0000256" key="1">
    <source>
        <dbReference type="ARBA" id="ARBA00004141"/>
    </source>
</evidence>
<dbReference type="InterPro" id="IPR032808">
    <property type="entry name" value="DoxX"/>
</dbReference>
<evidence type="ECO:0000313" key="6">
    <source>
        <dbReference type="EMBL" id="APE34798.1"/>
    </source>
</evidence>
<name>A0A1J0VRZ0_9NOCA</name>
<dbReference type="RefSeq" id="WP_071927982.1">
    <property type="nucleotide sequence ID" value="NZ_CP018082.1"/>
</dbReference>
<keyword evidence="2 5" id="KW-0812">Transmembrane</keyword>
<gene>
    <name evidence="6" type="ORF">BOX37_13530</name>
</gene>
<dbReference type="GO" id="GO:0016020">
    <property type="term" value="C:membrane"/>
    <property type="evidence" value="ECO:0007669"/>
    <property type="project" value="UniProtKB-SubCell"/>
</dbReference>